<evidence type="ECO:0000256" key="2">
    <source>
        <dbReference type="ARBA" id="ARBA00023015"/>
    </source>
</evidence>
<dbReference type="SUPFAM" id="SSF88946">
    <property type="entry name" value="Sigma2 domain of RNA polymerase sigma factors"/>
    <property type="match status" value="1"/>
</dbReference>
<dbReference type="GO" id="GO:0003677">
    <property type="term" value="F:DNA binding"/>
    <property type="evidence" value="ECO:0007669"/>
    <property type="project" value="UniProtKB-KW"/>
</dbReference>
<dbReference type="Pfam" id="PF08281">
    <property type="entry name" value="Sigma70_r4_2"/>
    <property type="match status" value="1"/>
</dbReference>
<keyword evidence="4" id="KW-0238">DNA-binding</keyword>
<dbReference type="Gene3D" id="1.10.10.10">
    <property type="entry name" value="Winged helix-like DNA-binding domain superfamily/Winged helix DNA-binding domain"/>
    <property type="match status" value="1"/>
</dbReference>
<keyword evidence="5" id="KW-0804">Transcription</keyword>
<sequence length="180" mass="20141">MNGLLDPPPEDRAPVAAPARTGADTFADFYRREIGGLVNFLVWMGADLADATDLAQETMIDAYRGWSGITFPRAWARRVASRKFVRRVTAAESAAELDADSPLLPVHHDTAEWEFQDEVIQLLRTLPWRQRQVMAWTLDGYRPIEIAEELRISPEAVRGNLRLARLALAAHIRAPGEGPQ</sequence>
<dbReference type="GO" id="GO:0006352">
    <property type="term" value="P:DNA-templated transcription initiation"/>
    <property type="evidence" value="ECO:0007669"/>
    <property type="project" value="InterPro"/>
</dbReference>
<dbReference type="InterPro" id="IPR013325">
    <property type="entry name" value="RNA_pol_sigma_r2"/>
</dbReference>
<dbReference type="InterPro" id="IPR013249">
    <property type="entry name" value="RNA_pol_sigma70_r4_t2"/>
</dbReference>
<gene>
    <name evidence="8" type="ORF">BJ971_003793</name>
</gene>
<dbReference type="InterPro" id="IPR007627">
    <property type="entry name" value="RNA_pol_sigma70_r2"/>
</dbReference>
<dbReference type="GO" id="GO:0016987">
    <property type="term" value="F:sigma factor activity"/>
    <property type="evidence" value="ECO:0007669"/>
    <property type="project" value="UniProtKB-KW"/>
</dbReference>
<name>A0A7W7MR04_9ACTN</name>
<dbReference type="PANTHER" id="PTHR43133">
    <property type="entry name" value="RNA POLYMERASE ECF-TYPE SIGMA FACTO"/>
    <property type="match status" value="1"/>
</dbReference>
<evidence type="ECO:0000256" key="5">
    <source>
        <dbReference type="ARBA" id="ARBA00023163"/>
    </source>
</evidence>
<evidence type="ECO:0000313" key="9">
    <source>
        <dbReference type="Proteomes" id="UP000578112"/>
    </source>
</evidence>
<dbReference type="PANTHER" id="PTHR43133:SF8">
    <property type="entry name" value="RNA POLYMERASE SIGMA FACTOR HI_1459-RELATED"/>
    <property type="match status" value="1"/>
</dbReference>
<reference evidence="8 9" key="1">
    <citation type="submission" date="2020-08" db="EMBL/GenBank/DDBJ databases">
        <title>Sequencing the genomes of 1000 actinobacteria strains.</title>
        <authorList>
            <person name="Klenk H.-P."/>
        </authorList>
    </citation>
    <scope>NUCLEOTIDE SEQUENCE [LARGE SCALE GENOMIC DNA]</scope>
    <source>
        <strain evidence="8 9">DSM 43149</strain>
    </source>
</reference>
<evidence type="ECO:0000259" key="7">
    <source>
        <dbReference type="Pfam" id="PF08281"/>
    </source>
</evidence>
<keyword evidence="3" id="KW-0731">Sigma factor</keyword>
<dbReference type="EMBL" id="JACHNH010000001">
    <property type="protein sequence ID" value="MBB4763237.1"/>
    <property type="molecule type" value="Genomic_DNA"/>
</dbReference>
<keyword evidence="9" id="KW-1185">Reference proteome</keyword>
<feature type="domain" description="RNA polymerase sigma-70 region 2" evidence="6">
    <location>
        <begin position="30"/>
        <end position="90"/>
    </location>
</feature>
<dbReference type="RefSeq" id="WP_184994566.1">
    <property type="nucleotide sequence ID" value="NZ_BOMK01000010.1"/>
</dbReference>
<dbReference type="InterPro" id="IPR039425">
    <property type="entry name" value="RNA_pol_sigma-70-like"/>
</dbReference>
<evidence type="ECO:0000256" key="4">
    <source>
        <dbReference type="ARBA" id="ARBA00023125"/>
    </source>
</evidence>
<dbReference type="InterPro" id="IPR036388">
    <property type="entry name" value="WH-like_DNA-bd_sf"/>
</dbReference>
<comment type="caution">
    <text evidence="8">The sequence shown here is derived from an EMBL/GenBank/DDBJ whole genome shotgun (WGS) entry which is preliminary data.</text>
</comment>
<feature type="domain" description="RNA polymerase sigma factor 70 region 4 type 2" evidence="7">
    <location>
        <begin position="117"/>
        <end position="168"/>
    </location>
</feature>
<evidence type="ECO:0000256" key="1">
    <source>
        <dbReference type="ARBA" id="ARBA00010641"/>
    </source>
</evidence>
<dbReference type="SUPFAM" id="SSF88659">
    <property type="entry name" value="Sigma3 and sigma4 domains of RNA polymerase sigma factors"/>
    <property type="match status" value="1"/>
</dbReference>
<accession>A0A7W7MR04</accession>
<dbReference type="InterPro" id="IPR013324">
    <property type="entry name" value="RNA_pol_sigma_r3/r4-like"/>
</dbReference>
<keyword evidence="2" id="KW-0805">Transcription regulation</keyword>
<comment type="similarity">
    <text evidence="1">Belongs to the sigma-70 factor family. ECF subfamily.</text>
</comment>
<proteinExistence type="inferred from homology"/>
<dbReference type="Pfam" id="PF04542">
    <property type="entry name" value="Sigma70_r2"/>
    <property type="match status" value="1"/>
</dbReference>
<evidence type="ECO:0000259" key="6">
    <source>
        <dbReference type="Pfam" id="PF04542"/>
    </source>
</evidence>
<dbReference type="Gene3D" id="1.10.1740.10">
    <property type="match status" value="1"/>
</dbReference>
<dbReference type="AlphaFoldDB" id="A0A7W7MR04"/>
<organism evidence="8 9">
    <name type="scientific">Actinoplanes digitatis</name>
    <dbReference type="NCBI Taxonomy" id="1868"/>
    <lineage>
        <taxon>Bacteria</taxon>
        <taxon>Bacillati</taxon>
        <taxon>Actinomycetota</taxon>
        <taxon>Actinomycetes</taxon>
        <taxon>Micromonosporales</taxon>
        <taxon>Micromonosporaceae</taxon>
        <taxon>Actinoplanes</taxon>
    </lineage>
</organism>
<protein>
    <submittedName>
        <fullName evidence="8">RNA polymerase sigma-70 factor (ECF subfamily)</fullName>
    </submittedName>
</protein>
<evidence type="ECO:0000256" key="3">
    <source>
        <dbReference type="ARBA" id="ARBA00023082"/>
    </source>
</evidence>
<dbReference type="Proteomes" id="UP000578112">
    <property type="component" value="Unassembled WGS sequence"/>
</dbReference>
<evidence type="ECO:0000313" key="8">
    <source>
        <dbReference type="EMBL" id="MBB4763237.1"/>
    </source>
</evidence>